<evidence type="ECO:0000259" key="1">
    <source>
        <dbReference type="PROSITE" id="PS50902"/>
    </source>
</evidence>
<evidence type="ECO:0000313" key="3">
    <source>
        <dbReference type="Proteomes" id="UP000064183"/>
    </source>
</evidence>
<dbReference type="Gene3D" id="3.40.50.360">
    <property type="match status" value="1"/>
</dbReference>
<sequence>MALVRILYASEHHSTQEIASRIGTRLRTHGHHVDVRSLTSALGGQGLPRVDAFVMGSAVHDGAWLPTAEAAVLAGAEELRGLPVWMFSVGMSAALPRLLRLLADRAVQPRVAALVDAVHPLEHRRFSGVIRREHLDRKGAVLFRLLGCRYGDHRDWAAVDAWADDIARQLTALPPLSLAD</sequence>
<proteinExistence type="predicted"/>
<dbReference type="InterPro" id="IPR029039">
    <property type="entry name" value="Flavoprotein-like_sf"/>
</dbReference>
<organism evidence="2 3">
    <name type="scientific">Streptomyces globisporus C-1027</name>
    <dbReference type="NCBI Taxonomy" id="1172567"/>
    <lineage>
        <taxon>Bacteria</taxon>
        <taxon>Bacillati</taxon>
        <taxon>Actinomycetota</taxon>
        <taxon>Actinomycetes</taxon>
        <taxon>Kitasatosporales</taxon>
        <taxon>Streptomycetaceae</taxon>
        <taxon>Streptomyces</taxon>
    </lineage>
</organism>
<dbReference type="RefSeq" id="WP_010063888.1">
    <property type="nucleotide sequence ID" value="NZ_CP013738.1"/>
</dbReference>
<name>A0A0U3LHX3_STRGL</name>
<dbReference type="STRING" id="1172567.WQO_00105"/>
<dbReference type="GO" id="GO:0010181">
    <property type="term" value="F:FMN binding"/>
    <property type="evidence" value="ECO:0007669"/>
    <property type="project" value="InterPro"/>
</dbReference>
<protein>
    <submittedName>
        <fullName evidence="2">Flavodoxin</fullName>
    </submittedName>
</protein>
<reference evidence="2 3" key="1">
    <citation type="journal article" date="2012" name="J. Bacteriol.">
        <title>Draft genome sequence of Streptomyces globisporus C-1027, which produces an antitumor antibiotic consisting of a nine-membered enediyne with a chromoprotein.</title>
        <authorList>
            <person name="Wang L."/>
            <person name="Wang S."/>
            <person name="He Q."/>
            <person name="Yu T."/>
            <person name="Li Q."/>
            <person name="Hong B."/>
        </authorList>
    </citation>
    <scope>NUCLEOTIDE SEQUENCE [LARGE SCALE GENOMIC DNA]</scope>
    <source>
        <strain evidence="2 3">C-1027</strain>
    </source>
</reference>
<dbReference type="AlphaFoldDB" id="A0A0U3LHX3"/>
<dbReference type="EMBL" id="CP013738">
    <property type="protein sequence ID" value="ALU91913.1"/>
    <property type="molecule type" value="Genomic_DNA"/>
</dbReference>
<feature type="domain" description="Flavodoxin-like" evidence="1">
    <location>
        <begin position="4"/>
        <end position="167"/>
    </location>
</feature>
<dbReference type="Pfam" id="PF12724">
    <property type="entry name" value="Flavodoxin_5"/>
    <property type="match status" value="1"/>
</dbReference>
<accession>A0A0U3LHX3</accession>
<gene>
    <name evidence="2" type="ORF">WQO_00105</name>
</gene>
<dbReference type="SUPFAM" id="SSF52218">
    <property type="entry name" value="Flavoproteins"/>
    <property type="match status" value="1"/>
</dbReference>
<dbReference type="InterPro" id="IPR008254">
    <property type="entry name" value="Flavodoxin/NO_synth"/>
</dbReference>
<dbReference type="InterPro" id="IPR026816">
    <property type="entry name" value="Flavodoxin_dom"/>
</dbReference>
<dbReference type="KEGG" id="sgb:WQO_00105"/>
<dbReference type="PROSITE" id="PS50902">
    <property type="entry name" value="FLAVODOXIN_LIKE"/>
    <property type="match status" value="1"/>
</dbReference>
<evidence type="ECO:0000313" key="2">
    <source>
        <dbReference type="EMBL" id="ALU91913.1"/>
    </source>
</evidence>
<dbReference type="Proteomes" id="UP000064183">
    <property type="component" value="Chromosome"/>
</dbReference>
<dbReference type="GeneID" id="27780683"/>